<dbReference type="SUPFAM" id="SSF52954">
    <property type="entry name" value="Class II aaRS ABD-related"/>
    <property type="match status" value="1"/>
</dbReference>
<dbReference type="KEGG" id="pacr:FXN63_08915"/>
<accession>A0A5C0AYJ9</accession>
<evidence type="ECO:0000256" key="13">
    <source>
        <dbReference type="HAMAP-Rule" id="MF_00184"/>
    </source>
</evidence>
<keyword evidence="18" id="KW-1185">Reference proteome</keyword>
<comment type="subunit">
    <text evidence="13">Homodimer.</text>
</comment>
<dbReference type="FunFam" id="3.40.50.800:FF:000001">
    <property type="entry name" value="Threonine--tRNA ligase"/>
    <property type="match status" value="1"/>
</dbReference>
<evidence type="ECO:0000256" key="2">
    <source>
        <dbReference type="ARBA" id="ARBA00022490"/>
    </source>
</evidence>
<dbReference type="FunFam" id="3.30.930.10:FF:000002">
    <property type="entry name" value="Threonine--tRNA ligase"/>
    <property type="match status" value="1"/>
</dbReference>
<dbReference type="GO" id="GO:0004829">
    <property type="term" value="F:threonine-tRNA ligase activity"/>
    <property type="evidence" value="ECO:0007669"/>
    <property type="project" value="UniProtKB-UniRule"/>
</dbReference>
<dbReference type="Pfam" id="PF07973">
    <property type="entry name" value="tRNA_SAD"/>
    <property type="match status" value="1"/>
</dbReference>
<evidence type="ECO:0000256" key="14">
    <source>
        <dbReference type="SAM" id="MobiDB-lite"/>
    </source>
</evidence>
<dbReference type="InterPro" id="IPR012675">
    <property type="entry name" value="Beta-grasp_dom_sf"/>
</dbReference>
<dbReference type="CDD" id="cd00860">
    <property type="entry name" value="ThrRS_anticodon"/>
    <property type="match status" value="1"/>
</dbReference>
<organism evidence="17 18">
    <name type="scientific">Pigmentiphaga aceris</name>
    <dbReference type="NCBI Taxonomy" id="1940612"/>
    <lineage>
        <taxon>Bacteria</taxon>
        <taxon>Pseudomonadati</taxon>
        <taxon>Pseudomonadota</taxon>
        <taxon>Betaproteobacteria</taxon>
        <taxon>Burkholderiales</taxon>
        <taxon>Alcaligenaceae</taxon>
        <taxon>Pigmentiphaga</taxon>
    </lineage>
</organism>
<keyword evidence="6 13" id="KW-0547">Nucleotide-binding</keyword>
<evidence type="ECO:0000256" key="6">
    <source>
        <dbReference type="ARBA" id="ARBA00022741"/>
    </source>
</evidence>
<evidence type="ECO:0000256" key="11">
    <source>
        <dbReference type="ARBA" id="ARBA00023146"/>
    </source>
</evidence>
<dbReference type="InterPro" id="IPR012676">
    <property type="entry name" value="TGS-like"/>
</dbReference>
<evidence type="ECO:0000256" key="7">
    <source>
        <dbReference type="ARBA" id="ARBA00022833"/>
    </source>
</evidence>
<dbReference type="EMBL" id="CP043046">
    <property type="protein sequence ID" value="QEI05950.1"/>
    <property type="molecule type" value="Genomic_DNA"/>
</dbReference>
<dbReference type="InterPro" id="IPR033728">
    <property type="entry name" value="ThrRS_core"/>
</dbReference>
<dbReference type="CDD" id="cd00771">
    <property type="entry name" value="ThrRS_core"/>
    <property type="match status" value="1"/>
</dbReference>
<dbReference type="Gene3D" id="3.10.20.30">
    <property type="match status" value="1"/>
</dbReference>
<dbReference type="InterPro" id="IPR045864">
    <property type="entry name" value="aa-tRNA-synth_II/BPL/LPL"/>
</dbReference>
<dbReference type="InterPro" id="IPR012947">
    <property type="entry name" value="tRNA_SAD"/>
</dbReference>
<dbReference type="InterPro" id="IPR006195">
    <property type="entry name" value="aa-tRNA-synth_II"/>
</dbReference>
<evidence type="ECO:0000256" key="4">
    <source>
        <dbReference type="ARBA" id="ARBA00022598"/>
    </source>
</evidence>
<dbReference type="GO" id="GO:0006435">
    <property type="term" value="P:threonyl-tRNA aminoacylation"/>
    <property type="evidence" value="ECO:0007669"/>
    <property type="project" value="UniProtKB-UniRule"/>
</dbReference>
<dbReference type="GO" id="GO:0046872">
    <property type="term" value="F:metal ion binding"/>
    <property type="evidence" value="ECO:0007669"/>
    <property type="project" value="UniProtKB-KW"/>
</dbReference>
<feature type="region of interest" description="Catalytic" evidence="13">
    <location>
        <begin position="247"/>
        <end position="538"/>
    </location>
</feature>
<keyword evidence="2 13" id="KW-0963">Cytoplasm</keyword>
<dbReference type="InterPro" id="IPR047246">
    <property type="entry name" value="ThrRS_anticodon"/>
</dbReference>
<evidence type="ECO:0000256" key="12">
    <source>
        <dbReference type="ARBA" id="ARBA00049515"/>
    </source>
</evidence>
<dbReference type="Gene3D" id="3.40.50.800">
    <property type="entry name" value="Anticodon-binding domain"/>
    <property type="match status" value="1"/>
</dbReference>
<feature type="region of interest" description="Disordered" evidence="14">
    <location>
        <begin position="643"/>
        <end position="662"/>
    </location>
</feature>
<dbReference type="HAMAP" id="MF_00184">
    <property type="entry name" value="Thr_tRNA_synth"/>
    <property type="match status" value="1"/>
</dbReference>
<protein>
    <recommendedName>
        <fullName evidence="13">Threonine--tRNA ligase</fullName>
        <ecNumber evidence="13">6.1.1.3</ecNumber>
    </recommendedName>
    <alternativeName>
        <fullName evidence="13">Threonyl-tRNA synthetase</fullName>
        <shortName evidence="13">ThrRS</shortName>
    </alternativeName>
</protein>
<feature type="binding site" evidence="13">
    <location>
        <position position="389"/>
    </location>
    <ligand>
        <name>Zn(2+)</name>
        <dbReference type="ChEBI" id="CHEBI:29105"/>
        <note>catalytic</note>
    </ligand>
</feature>
<feature type="domain" description="TGS" evidence="16">
    <location>
        <begin position="1"/>
        <end position="66"/>
    </location>
</feature>
<feature type="binding site" evidence="13">
    <location>
        <position position="515"/>
    </location>
    <ligand>
        <name>Zn(2+)</name>
        <dbReference type="ChEBI" id="CHEBI:29105"/>
        <note>catalytic</note>
    </ligand>
</feature>
<name>A0A5C0AYJ9_9BURK</name>
<evidence type="ECO:0000256" key="10">
    <source>
        <dbReference type="ARBA" id="ARBA00022917"/>
    </source>
</evidence>
<dbReference type="SUPFAM" id="SSF81271">
    <property type="entry name" value="TGS-like"/>
    <property type="match status" value="1"/>
</dbReference>
<dbReference type="Pfam" id="PF00587">
    <property type="entry name" value="tRNA-synt_2b"/>
    <property type="match status" value="1"/>
</dbReference>
<keyword evidence="10 13" id="KW-0648">Protein biosynthesis</keyword>
<dbReference type="SUPFAM" id="SSF55186">
    <property type="entry name" value="ThrRS/AlaRS common domain"/>
    <property type="match status" value="1"/>
</dbReference>
<keyword evidence="3 13" id="KW-0820">tRNA-binding</keyword>
<keyword evidence="9 13" id="KW-0694">RNA-binding</keyword>
<dbReference type="AlphaFoldDB" id="A0A5C0AYJ9"/>
<evidence type="ECO:0000256" key="3">
    <source>
        <dbReference type="ARBA" id="ARBA00022555"/>
    </source>
</evidence>
<dbReference type="SMART" id="SM00863">
    <property type="entry name" value="tRNA_SAD"/>
    <property type="match status" value="1"/>
</dbReference>
<dbReference type="Pfam" id="PF02824">
    <property type="entry name" value="TGS"/>
    <property type="match status" value="1"/>
</dbReference>
<dbReference type="RefSeq" id="WP_148814333.1">
    <property type="nucleotide sequence ID" value="NZ_CP043046.1"/>
</dbReference>
<dbReference type="NCBIfam" id="TIGR00418">
    <property type="entry name" value="thrS"/>
    <property type="match status" value="1"/>
</dbReference>
<proteinExistence type="inferred from homology"/>
<dbReference type="InterPro" id="IPR004154">
    <property type="entry name" value="Anticodon-bd"/>
</dbReference>
<evidence type="ECO:0000259" key="16">
    <source>
        <dbReference type="PROSITE" id="PS51880"/>
    </source>
</evidence>
<evidence type="ECO:0000313" key="18">
    <source>
        <dbReference type="Proteomes" id="UP000325161"/>
    </source>
</evidence>
<sequence length="662" mass="74268">MIQVTLPDGSQREFPGPVTIADVAASIGAGLAKAALGGRVTTPGVGSRVVDTSFLIDQDTQLAIITGKDEEGLDLIRHSTAHLLAYAVKSLFPDAQVTIGPVIDNGFYYDFSYSRPFTPEDLAAIEKKMADLAKLDEKVTREEWDRDEAVKFFHSIGEKYKAEIIASIPTNEKISLYREGNFIDLCRGPHVPSTGKLRVFKLMKVAGAYWRGDSKNEMLQRIYGTAWAKKEDQDAYLHMLEEAEKRDHRRLGRELDLFHFQEEAPGLIFWHPKGWTVWQQVEQYMRAVYRDNGYQEVKAPQILDRTLWEKTGHWENYRDNMFTTESENRYYALKPMNCPGHVQIFRSGLRSYRDLPLRYGEFGQCHRNEPSGSLHGMMRVRGFTQDDGHIFCTEDQILAECAAFTELLQKVYRDFGFSEVLYKVATRPEKRIGSDEVWDKAEHALIESLRASGCDFTIAEGDGAFYGPKVEYTLKDAIGRHWQCGTIQVDFSMPARLGAEFVDQGDQRVVPVMLHRAILGSFERFIGMLIENHAGAMPAWLAPTQVVVCSISEGTADYAHSVAQTLKKQAFRAEADLRGEKINYKIREHSLQKLPYILVVGDKERQAGAVAVRARGGVDLGVLALDAFIERLTTEVAERKDTVKDAANASASGSTSAGSTPA</sequence>
<dbReference type="EC" id="6.1.1.3" evidence="13"/>
<keyword evidence="7 13" id="KW-0862">Zinc</keyword>
<comment type="subcellular location">
    <subcellularLocation>
        <location evidence="13">Cytoplasm</location>
    </subcellularLocation>
</comment>
<dbReference type="Pfam" id="PF03129">
    <property type="entry name" value="HGTP_anticodon"/>
    <property type="match status" value="1"/>
</dbReference>
<evidence type="ECO:0000259" key="15">
    <source>
        <dbReference type="PROSITE" id="PS50862"/>
    </source>
</evidence>
<dbReference type="InterPro" id="IPR002314">
    <property type="entry name" value="aa-tRNA-synt_IIb"/>
</dbReference>
<comment type="cofactor">
    <cofactor evidence="13">
        <name>Zn(2+)</name>
        <dbReference type="ChEBI" id="CHEBI:29105"/>
    </cofactor>
    <text evidence="13">Binds 1 zinc ion per subunit.</text>
</comment>
<dbReference type="InterPro" id="IPR004095">
    <property type="entry name" value="TGS"/>
</dbReference>
<reference evidence="17 18" key="1">
    <citation type="submission" date="2019-08" db="EMBL/GenBank/DDBJ databases">
        <title>Amphibian skin-associated Pigmentiphaga: genome sequence and occurrence across geography and hosts.</title>
        <authorList>
            <person name="Bletz M.C."/>
            <person name="Bunk B."/>
            <person name="Sproeer C."/>
            <person name="Biwer P."/>
            <person name="Reiter S."/>
            <person name="Rabemananjara F.C.E."/>
            <person name="Schulz S."/>
            <person name="Overmann J."/>
            <person name="Vences M."/>
        </authorList>
    </citation>
    <scope>NUCLEOTIDE SEQUENCE [LARGE SCALE GENOMIC DNA]</scope>
    <source>
        <strain evidence="17 18">Mada1488</strain>
    </source>
</reference>
<dbReference type="FunFam" id="3.30.980.10:FF:000005">
    <property type="entry name" value="Threonyl-tRNA synthetase, mitochondrial"/>
    <property type="match status" value="1"/>
</dbReference>
<dbReference type="OrthoDB" id="9802304at2"/>
<evidence type="ECO:0000313" key="17">
    <source>
        <dbReference type="EMBL" id="QEI05950.1"/>
    </source>
</evidence>
<dbReference type="GO" id="GO:0005829">
    <property type="term" value="C:cytosol"/>
    <property type="evidence" value="ECO:0007669"/>
    <property type="project" value="TreeGrafter"/>
</dbReference>
<dbReference type="GO" id="GO:0005524">
    <property type="term" value="F:ATP binding"/>
    <property type="evidence" value="ECO:0007669"/>
    <property type="project" value="UniProtKB-UniRule"/>
</dbReference>
<dbReference type="InterPro" id="IPR002320">
    <property type="entry name" value="Thr-tRNA-ligase_IIa"/>
</dbReference>
<dbReference type="InterPro" id="IPR018163">
    <property type="entry name" value="Thr/Ala-tRNA-synth_IIc_edit"/>
</dbReference>
<dbReference type="CDD" id="cd01667">
    <property type="entry name" value="TGS_ThrRS"/>
    <property type="match status" value="1"/>
</dbReference>
<dbReference type="GO" id="GO:0000049">
    <property type="term" value="F:tRNA binding"/>
    <property type="evidence" value="ECO:0007669"/>
    <property type="project" value="UniProtKB-KW"/>
</dbReference>
<gene>
    <name evidence="13 17" type="primary">thrS</name>
    <name evidence="17" type="ORF">FXN63_08915</name>
</gene>
<dbReference type="PROSITE" id="PS51880">
    <property type="entry name" value="TGS"/>
    <property type="match status" value="1"/>
</dbReference>
<dbReference type="Gene3D" id="3.30.930.10">
    <property type="entry name" value="Bira Bifunctional Protein, Domain 2"/>
    <property type="match status" value="1"/>
</dbReference>
<dbReference type="PANTHER" id="PTHR11451:SF44">
    <property type="entry name" value="THREONINE--TRNA LIGASE, CHLOROPLASTIC_MITOCHONDRIAL 2"/>
    <property type="match status" value="1"/>
</dbReference>
<dbReference type="InterPro" id="IPR036621">
    <property type="entry name" value="Anticodon-bd_dom_sf"/>
</dbReference>
<evidence type="ECO:0000256" key="8">
    <source>
        <dbReference type="ARBA" id="ARBA00022840"/>
    </source>
</evidence>
<feature type="compositionally biased region" description="Low complexity" evidence="14">
    <location>
        <begin position="646"/>
        <end position="662"/>
    </location>
</feature>
<evidence type="ECO:0000256" key="5">
    <source>
        <dbReference type="ARBA" id="ARBA00022723"/>
    </source>
</evidence>
<dbReference type="Proteomes" id="UP000325161">
    <property type="component" value="Chromosome"/>
</dbReference>
<evidence type="ECO:0000256" key="1">
    <source>
        <dbReference type="ARBA" id="ARBA00008226"/>
    </source>
</evidence>
<dbReference type="PANTHER" id="PTHR11451">
    <property type="entry name" value="THREONINE-TRNA LIGASE"/>
    <property type="match status" value="1"/>
</dbReference>
<keyword evidence="11 13" id="KW-0030">Aminoacyl-tRNA synthetase</keyword>
<comment type="catalytic activity">
    <reaction evidence="12 13">
        <text>tRNA(Thr) + L-threonine + ATP = L-threonyl-tRNA(Thr) + AMP + diphosphate + H(+)</text>
        <dbReference type="Rhea" id="RHEA:24624"/>
        <dbReference type="Rhea" id="RHEA-COMP:9670"/>
        <dbReference type="Rhea" id="RHEA-COMP:9704"/>
        <dbReference type="ChEBI" id="CHEBI:15378"/>
        <dbReference type="ChEBI" id="CHEBI:30616"/>
        <dbReference type="ChEBI" id="CHEBI:33019"/>
        <dbReference type="ChEBI" id="CHEBI:57926"/>
        <dbReference type="ChEBI" id="CHEBI:78442"/>
        <dbReference type="ChEBI" id="CHEBI:78534"/>
        <dbReference type="ChEBI" id="CHEBI:456215"/>
        <dbReference type="EC" id="6.1.1.3"/>
    </reaction>
</comment>
<comment type="similarity">
    <text evidence="1 13">Belongs to the class-II aminoacyl-tRNA synthetase family.</text>
</comment>
<dbReference type="Gene3D" id="3.30.54.20">
    <property type="match status" value="1"/>
</dbReference>
<dbReference type="FunFam" id="3.30.54.20:FF:000002">
    <property type="entry name" value="Threonine--tRNA ligase"/>
    <property type="match status" value="1"/>
</dbReference>
<feature type="domain" description="Aminoacyl-transfer RNA synthetases class-II family profile" evidence="15">
    <location>
        <begin position="247"/>
        <end position="538"/>
    </location>
</feature>
<dbReference type="Gene3D" id="3.30.980.10">
    <property type="entry name" value="Threonyl-trna Synthetase, Chain A, domain 2"/>
    <property type="match status" value="1"/>
</dbReference>
<keyword evidence="5 13" id="KW-0479">Metal-binding</keyword>
<dbReference type="PROSITE" id="PS50862">
    <property type="entry name" value="AA_TRNA_LIGASE_II"/>
    <property type="match status" value="1"/>
</dbReference>
<feature type="binding site" evidence="13">
    <location>
        <position position="338"/>
    </location>
    <ligand>
        <name>Zn(2+)</name>
        <dbReference type="ChEBI" id="CHEBI:29105"/>
        <note>catalytic</note>
    </ligand>
</feature>
<dbReference type="SUPFAM" id="SSF55681">
    <property type="entry name" value="Class II aaRS and biotin synthetases"/>
    <property type="match status" value="1"/>
</dbReference>
<dbReference type="PRINTS" id="PR01047">
    <property type="entry name" value="TRNASYNTHTHR"/>
</dbReference>
<evidence type="ECO:0000256" key="9">
    <source>
        <dbReference type="ARBA" id="ARBA00022884"/>
    </source>
</evidence>
<keyword evidence="8 13" id="KW-0067">ATP-binding</keyword>
<keyword evidence="4 13" id="KW-0436">Ligase</keyword>